<sequence>MDLAFWLELALFVLLLLLSGFFSSSETSLFSLNSVQLQQMRQDGNPRIGLIERMLAEPRRLIVTILIGNEFVNVAASVLSAAMIIELLGADNKLVNLLVMVPILLVFGEITPKTLAIRNNVAFATAESGPIDLFARAIAPIRWLVRTVSDWFTTLIVGRERSRGNIITEDMVRTLAHEAVGEGALDQMEAQFIDQIFDFGNKTLEEIQTPRADIDFIPFDIPVGRMLEILRRTRQSRYPVYGEHRDDILGILHARDLIAVDLELLDQDRELFLGLLRKPYFVPETKPAVELFDNFRHSRRSFALTVDEYGGVTGLVTMEDLLECIFGDIPSPSDEVEQFPIEQQDDGSWLVDGAIPLERFRQEFDAHLACNIDIETLGGFVLHAFGELPAEGECVRAGGFEFSARQVARNRIARIGIRRLPQQEGRST</sequence>
<dbReference type="InterPro" id="IPR044751">
    <property type="entry name" value="Ion_transp-like_CBS"/>
</dbReference>
<dbReference type="AlphaFoldDB" id="A0A831RJS2"/>
<keyword evidence="8 10" id="KW-0472">Membrane</keyword>
<dbReference type="CDD" id="cd04590">
    <property type="entry name" value="CBS_pair_CorC_HlyC_assoc"/>
    <property type="match status" value="1"/>
</dbReference>
<dbReference type="GO" id="GO:0050660">
    <property type="term" value="F:flavin adenine dinucleotide binding"/>
    <property type="evidence" value="ECO:0007669"/>
    <property type="project" value="InterPro"/>
</dbReference>
<dbReference type="Gene3D" id="3.10.580.10">
    <property type="entry name" value="CBS-domain"/>
    <property type="match status" value="1"/>
</dbReference>
<dbReference type="InterPro" id="IPR016169">
    <property type="entry name" value="FAD-bd_PCMH_sub2"/>
</dbReference>
<evidence type="ECO:0000256" key="2">
    <source>
        <dbReference type="ARBA" id="ARBA00006337"/>
    </source>
</evidence>
<dbReference type="Gene3D" id="3.30.465.10">
    <property type="match status" value="1"/>
</dbReference>
<evidence type="ECO:0000256" key="6">
    <source>
        <dbReference type="ARBA" id="ARBA00022989"/>
    </source>
</evidence>
<dbReference type="InterPro" id="IPR036318">
    <property type="entry name" value="FAD-bd_PCMH-like_sf"/>
</dbReference>
<feature type="transmembrane region" description="Helical" evidence="11">
    <location>
        <begin position="61"/>
        <end position="82"/>
    </location>
</feature>
<dbReference type="Pfam" id="PF01595">
    <property type="entry name" value="CNNM"/>
    <property type="match status" value="1"/>
</dbReference>
<keyword evidence="7 9" id="KW-0129">CBS domain</keyword>
<dbReference type="Pfam" id="PF03471">
    <property type="entry name" value="CorC_HlyC"/>
    <property type="match status" value="1"/>
</dbReference>
<organism evidence="14">
    <name type="scientific">Sedimenticola thiotaurini</name>
    <dbReference type="NCBI Taxonomy" id="1543721"/>
    <lineage>
        <taxon>Bacteria</taxon>
        <taxon>Pseudomonadati</taxon>
        <taxon>Pseudomonadota</taxon>
        <taxon>Gammaproteobacteria</taxon>
        <taxon>Chromatiales</taxon>
        <taxon>Sedimenticolaceae</taxon>
        <taxon>Sedimenticola</taxon>
    </lineage>
</organism>
<evidence type="ECO:0000256" key="7">
    <source>
        <dbReference type="ARBA" id="ARBA00023122"/>
    </source>
</evidence>
<dbReference type="Proteomes" id="UP000886251">
    <property type="component" value="Unassembled WGS sequence"/>
</dbReference>
<name>A0A831RJS2_9GAMM</name>
<dbReference type="PROSITE" id="PS51371">
    <property type="entry name" value="CBS"/>
    <property type="match status" value="2"/>
</dbReference>
<proteinExistence type="inferred from homology"/>
<evidence type="ECO:0000256" key="9">
    <source>
        <dbReference type="PROSITE-ProRule" id="PRU00703"/>
    </source>
</evidence>
<evidence type="ECO:0000256" key="4">
    <source>
        <dbReference type="ARBA" id="ARBA00022692"/>
    </source>
</evidence>
<feature type="domain" description="CBS" evidence="12">
    <location>
        <begin position="275"/>
        <end position="331"/>
    </location>
</feature>
<dbReference type="GO" id="GO:0005886">
    <property type="term" value="C:plasma membrane"/>
    <property type="evidence" value="ECO:0007669"/>
    <property type="project" value="UniProtKB-SubCell"/>
</dbReference>
<evidence type="ECO:0000256" key="3">
    <source>
        <dbReference type="ARBA" id="ARBA00022475"/>
    </source>
</evidence>
<dbReference type="PROSITE" id="PS51846">
    <property type="entry name" value="CNNM"/>
    <property type="match status" value="1"/>
</dbReference>
<protein>
    <submittedName>
        <fullName evidence="14">HlyC/CorC family transporter</fullName>
    </submittedName>
</protein>
<reference evidence="14" key="1">
    <citation type="journal article" date="2020" name="mSystems">
        <title>Genome- and Community-Level Interaction Insights into Carbon Utilization and Element Cycling Functions of Hydrothermarchaeota in Hydrothermal Sediment.</title>
        <authorList>
            <person name="Zhou Z."/>
            <person name="Liu Y."/>
            <person name="Xu W."/>
            <person name="Pan J."/>
            <person name="Luo Z.H."/>
            <person name="Li M."/>
        </authorList>
    </citation>
    <scope>NUCLEOTIDE SEQUENCE [LARGE SCALE GENOMIC DNA]</scope>
    <source>
        <strain evidence="14">HyVt-443</strain>
    </source>
</reference>
<comment type="similarity">
    <text evidence="2">Belongs to the UPF0053 family.</text>
</comment>
<dbReference type="PANTHER" id="PTHR22777">
    <property type="entry name" value="HEMOLYSIN-RELATED"/>
    <property type="match status" value="1"/>
</dbReference>
<evidence type="ECO:0000256" key="10">
    <source>
        <dbReference type="PROSITE-ProRule" id="PRU01193"/>
    </source>
</evidence>
<keyword evidence="5" id="KW-0677">Repeat</keyword>
<dbReference type="SMART" id="SM01091">
    <property type="entry name" value="CorC_HlyC"/>
    <property type="match status" value="1"/>
</dbReference>
<accession>A0A831RJS2</accession>
<keyword evidence="3" id="KW-1003">Cell membrane</keyword>
<evidence type="ECO:0000256" key="8">
    <source>
        <dbReference type="ARBA" id="ARBA00023136"/>
    </source>
</evidence>
<comment type="subcellular location">
    <subcellularLocation>
        <location evidence="1">Cell membrane</location>
        <topology evidence="1">Multi-pass membrane protein</topology>
    </subcellularLocation>
</comment>
<keyword evidence="4 10" id="KW-0812">Transmembrane</keyword>
<dbReference type="InterPro" id="IPR000644">
    <property type="entry name" value="CBS_dom"/>
</dbReference>
<dbReference type="InterPro" id="IPR046342">
    <property type="entry name" value="CBS_dom_sf"/>
</dbReference>
<evidence type="ECO:0000256" key="5">
    <source>
        <dbReference type="ARBA" id="ARBA00022737"/>
    </source>
</evidence>
<comment type="caution">
    <text evidence="14">The sequence shown here is derived from an EMBL/GenBank/DDBJ whole genome shotgun (WGS) entry which is preliminary data.</text>
</comment>
<dbReference type="InterPro" id="IPR005170">
    <property type="entry name" value="Transptr-assoc_dom"/>
</dbReference>
<feature type="domain" description="CBS" evidence="12">
    <location>
        <begin position="208"/>
        <end position="267"/>
    </location>
</feature>
<evidence type="ECO:0000313" key="14">
    <source>
        <dbReference type="EMBL" id="HEB95800.1"/>
    </source>
</evidence>
<dbReference type="Pfam" id="PF00571">
    <property type="entry name" value="CBS"/>
    <property type="match status" value="2"/>
</dbReference>
<keyword evidence="6 10" id="KW-1133">Transmembrane helix</keyword>
<evidence type="ECO:0000259" key="12">
    <source>
        <dbReference type="PROSITE" id="PS51371"/>
    </source>
</evidence>
<dbReference type="SUPFAM" id="SSF54631">
    <property type="entry name" value="CBS-domain pair"/>
    <property type="match status" value="1"/>
</dbReference>
<evidence type="ECO:0000259" key="13">
    <source>
        <dbReference type="PROSITE" id="PS51846"/>
    </source>
</evidence>
<gene>
    <name evidence="14" type="ORF">ENI96_05150</name>
</gene>
<dbReference type="InterPro" id="IPR002550">
    <property type="entry name" value="CNNM"/>
</dbReference>
<feature type="domain" description="CNNM transmembrane" evidence="13">
    <location>
        <begin position="1"/>
        <end position="189"/>
    </location>
</feature>
<dbReference type="SUPFAM" id="SSF56176">
    <property type="entry name" value="FAD-binding/transporter-associated domain-like"/>
    <property type="match status" value="1"/>
</dbReference>
<evidence type="ECO:0000256" key="1">
    <source>
        <dbReference type="ARBA" id="ARBA00004651"/>
    </source>
</evidence>
<evidence type="ECO:0000256" key="11">
    <source>
        <dbReference type="SAM" id="Phobius"/>
    </source>
</evidence>
<dbReference type="EMBL" id="DRKP01000059">
    <property type="protein sequence ID" value="HEB95800.1"/>
    <property type="molecule type" value="Genomic_DNA"/>
</dbReference>
<dbReference type="PANTHER" id="PTHR22777:SF32">
    <property type="entry name" value="UPF0053 INNER MEMBRANE PROTEIN YFJD"/>
    <property type="match status" value="1"/>
</dbReference>